<sequence>MASCIGSSETAGGAILCVAGDDRVKNHPQSRFKLLPGFADRRFPSPFRHSPRHSLTGEMGNHERHLGFLYRKGGGQLFILQTNLNNTNNIVRALPRNSRVGRGEESRFGKPGPEVLPQPPYVELERKTRSSGGRALDAPAMPNDSLG</sequence>
<accession>A0A9Q0DR19</accession>
<dbReference type="Proteomes" id="UP001148018">
    <property type="component" value="Unassembled WGS sequence"/>
</dbReference>
<dbReference type="EMBL" id="JANIIK010000112">
    <property type="protein sequence ID" value="KAJ3592934.1"/>
    <property type="molecule type" value="Genomic_DNA"/>
</dbReference>
<dbReference type="AlphaFoldDB" id="A0A9Q0DR19"/>
<gene>
    <name evidence="2" type="ORF">NHX12_005272</name>
</gene>
<proteinExistence type="predicted"/>
<evidence type="ECO:0000313" key="2">
    <source>
        <dbReference type="EMBL" id="KAJ3592934.1"/>
    </source>
</evidence>
<keyword evidence="3" id="KW-1185">Reference proteome</keyword>
<evidence type="ECO:0000256" key="1">
    <source>
        <dbReference type="SAM" id="MobiDB-lite"/>
    </source>
</evidence>
<evidence type="ECO:0000313" key="3">
    <source>
        <dbReference type="Proteomes" id="UP001148018"/>
    </source>
</evidence>
<name>A0A9Q0DR19_9TELE</name>
<comment type="caution">
    <text evidence="2">The sequence shown here is derived from an EMBL/GenBank/DDBJ whole genome shotgun (WGS) entry which is preliminary data.</text>
</comment>
<protein>
    <submittedName>
        <fullName evidence="2">Uncharacterized protein</fullName>
    </submittedName>
</protein>
<organism evidence="2 3">
    <name type="scientific">Muraenolepis orangiensis</name>
    <name type="common">Patagonian moray cod</name>
    <dbReference type="NCBI Taxonomy" id="630683"/>
    <lineage>
        <taxon>Eukaryota</taxon>
        <taxon>Metazoa</taxon>
        <taxon>Chordata</taxon>
        <taxon>Craniata</taxon>
        <taxon>Vertebrata</taxon>
        <taxon>Euteleostomi</taxon>
        <taxon>Actinopterygii</taxon>
        <taxon>Neopterygii</taxon>
        <taxon>Teleostei</taxon>
        <taxon>Neoteleostei</taxon>
        <taxon>Acanthomorphata</taxon>
        <taxon>Zeiogadaria</taxon>
        <taxon>Gadariae</taxon>
        <taxon>Gadiformes</taxon>
        <taxon>Muraenolepidoidei</taxon>
        <taxon>Muraenolepididae</taxon>
        <taxon>Muraenolepis</taxon>
    </lineage>
</organism>
<reference evidence="2" key="1">
    <citation type="submission" date="2022-07" db="EMBL/GenBank/DDBJ databases">
        <title>Chromosome-level genome of Muraenolepis orangiensis.</title>
        <authorList>
            <person name="Kim J."/>
        </authorList>
    </citation>
    <scope>NUCLEOTIDE SEQUENCE</scope>
    <source>
        <strain evidence="2">KU_S4_2022</strain>
        <tissue evidence="2">Muscle</tissue>
    </source>
</reference>
<feature type="region of interest" description="Disordered" evidence="1">
    <location>
        <begin position="97"/>
        <end position="147"/>
    </location>
</feature>